<gene>
    <name evidence="4" type="ORF">BCR41DRAFT_424584</name>
</gene>
<accession>A0A1Y2GDN1</accession>
<dbReference type="Pfam" id="PF06487">
    <property type="entry name" value="SAP18"/>
    <property type="match status" value="1"/>
</dbReference>
<comment type="caution">
    <text evidence="4">The sequence shown here is derived from an EMBL/GenBank/DDBJ whole genome shotgun (WGS) entry which is preliminary data.</text>
</comment>
<keyword evidence="3" id="KW-0732">Signal</keyword>
<protein>
    <submittedName>
        <fullName evidence="4">Sin3 associated polypeptide p18-domain-containing protein</fullName>
    </submittedName>
</protein>
<name>A0A1Y2GDN1_9FUNG</name>
<dbReference type="InterPro" id="IPR010516">
    <property type="entry name" value="SAP18"/>
</dbReference>
<comment type="similarity">
    <text evidence="1">Belongs to the SAP18 family.</text>
</comment>
<dbReference type="STRING" id="64571.A0A1Y2GDN1"/>
<dbReference type="InParanoid" id="A0A1Y2GDN1"/>
<dbReference type="OrthoDB" id="440566at2759"/>
<dbReference type="GeneID" id="33572302"/>
<sequence>MAVIHVTSGLSVLNPALPSFLFIITLVVTMQAEASIETKTGVTSIVIDREKLCPFLLKMYYNPGQHHRVDDFTPVSTPPQSEELRLYTWKNATLGEIAFLVKQAIPDLLSEAGSDAQLVFRHIYLDQTKGIFVGKDVGSVRLDNPHLDSLANAPTQLEELVIKDDNDDHNDHVEHGERSGSSIAIAGVTAALSGKSASKEYEKTLNDFRFVIGDYLDIAITSPTPRFLSRNARKEQQPMRSAGGISNRGGPQRNSRSGQKHSRHGRGAGVEVGGERMNPLGDRFAGRLGGAFSTIGSSRNGHGQGFGRRSGQFGLDVQNEPSWKGRGRGR</sequence>
<dbReference type="Proteomes" id="UP000193648">
    <property type="component" value="Unassembled WGS sequence"/>
</dbReference>
<dbReference type="PANTHER" id="PTHR13082">
    <property type="entry name" value="SAP18"/>
    <property type="match status" value="1"/>
</dbReference>
<evidence type="ECO:0000256" key="2">
    <source>
        <dbReference type="SAM" id="MobiDB-lite"/>
    </source>
</evidence>
<feature type="region of interest" description="Disordered" evidence="2">
    <location>
        <begin position="227"/>
        <end position="330"/>
    </location>
</feature>
<feature type="chain" id="PRO_5013345134" evidence="3">
    <location>
        <begin position="35"/>
        <end position="330"/>
    </location>
</feature>
<proteinExistence type="inferred from homology"/>
<dbReference type="Gene3D" id="3.10.20.550">
    <property type="entry name" value="ASAP complex, SAP18 subunit"/>
    <property type="match status" value="1"/>
</dbReference>
<evidence type="ECO:0000256" key="1">
    <source>
        <dbReference type="ARBA" id="ARBA00009143"/>
    </source>
</evidence>
<dbReference type="PANTHER" id="PTHR13082:SF0">
    <property type="entry name" value="HISTONE DEACETYLASE COMPLEX SUBUNIT SAP18"/>
    <property type="match status" value="1"/>
</dbReference>
<evidence type="ECO:0000313" key="5">
    <source>
        <dbReference type="Proteomes" id="UP000193648"/>
    </source>
</evidence>
<dbReference type="EMBL" id="MCFF01000039">
    <property type="protein sequence ID" value="ORZ07961.1"/>
    <property type="molecule type" value="Genomic_DNA"/>
</dbReference>
<evidence type="ECO:0000256" key="3">
    <source>
        <dbReference type="SAM" id="SignalP"/>
    </source>
</evidence>
<dbReference type="RefSeq" id="XP_021878195.1">
    <property type="nucleotide sequence ID" value="XM_022030460.1"/>
</dbReference>
<reference evidence="4 5" key="1">
    <citation type="submission" date="2016-07" db="EMBL/GenBank/DDBJ databases">
        <title>Pervasive Adenine N6-methylation of Active Genes in Fungi.</title>
        <authorList>
            <consortium name="DOE Joint Genome Institute"/>
            <person name="Mondo S.J."/>
            <person name="Dannebaum R.O."/>
            <person name="Kuo R.C."/>
            <person name="Labutti K."/>
            <person name="Haridas S."/>
            <person name="Kuo A."/>
            <person name="Salamov A."/>
            <person name="Ahrendt S.R."/>
            <person name="Lipzen A."/>
            <person name="Sullivan W."/>
            <person name="Andreopoulos W.B."/>
            <person name="Clum A."/>
            <person name="Lindquist E."/>
            <person name="Daum C."/>
            <person name="Ramamoorthy G.K."/>
            <person name="Gryganskyi A."/>
            <person name="Culley D."/>
            <person name="Magnuson J.K."/>
            <person name="James T.Y."/>
            <person name="O'Malley M.A."/>
            <person name="Stajich J.E."/>
            <person name="Spatafora J.W."/>
            <person name="Visel A."/>
            <person name="Grigoriev I.V."/>
        </authorList>
    </citation>
    <scope>NUCLEOTIDE SEQUENCE [LARGE SCALE GENOMIC DNA]</scope>
    <source>
        <strain evidence="4 5">NRRL 3116</strain>
    </source>
</reference>
<feature type="signal peptide" evidence="3">
    <location>
        <begin position="1"/>
        <end position="34"/>
    </location>
</feature>
<dbReference type="AlphaFoldDB" id="A0A1Y2GDN1"/>
<evidence type="ECO:0000313" key="4">
    <source>
        <dbReference type="EMBL" id="ORZ07961.1"/>
    </source>
</evidence>
<dbReference type="InterPro" id="IPR042534">
    <property type="entry name" value="SAP18_sf"/>
</dbReference>
<organism evidence="4 5">
    <name type="scientific">Lobosporangium transversale</name>
    <dbReference type="NCBI Taxonomy" id="64571"/>
    <lineage>
        <taxon>Eukaryota</taxon>
        <taxon>Fungi</taxon>
        <taxon>Fungi incertae sedis</taxon>
        <taxon>Mucoromycota</taxon>
        <taxon>Mortierellomycotina</taxon>
        <taxon>Mortierellomycetes</taxon>
        <taxon>Mortierellales</taxon>
        <taxon>Mortierellaceae</taxon>
        <taxon>Lobosporangium</taxon>
    </lineage>
</organism>
<keyword evidence="5" id="KW-1185">Reference proteome</keyword>
<dbReference type="GO" id="GO:0005634">
    <property type="term" value="C:nucleus"/>
    <property type="evidence" value="ECO:0007669"/>
    <property type="project" value="TreeGrafter"/>
</dbReference>